<name>A0A7C9R848_9HYPH</name>
<dbReference type="InterPro" id="IPR000182">
    <property type="entry name" value="GNAT_dom"/>
</dbReference>
<organism evidence="5 6">
    <name type="scientific">Mesorhizobium zhangyense</name>
    <dbReference type="NCBI Taxonomy" id="1776730"/>
    <lineage>
        <taxon>Bacteria</taxon>
        <taxon>Pseudomonadati</taxon>
        <taxon>Pseudomonadota</taxon>
        <taxon>Alphaproteobacteria</taxon>
        <taxon>Hyphomicrobiales</taxon>
        <taxon>Phyllobacteriaceae</taxon>
        <taxon>Mesorhizobium</taxon>
    </lineage>
</organism>
<comment type="caution">
    <text evidence="5">The sequence shown here is derived from an EMBL/GenBank/DDBJ whole genome shotgun (WGS) entry which is preliminary data.</text>
</comment>
<dbReference type="GO" id="GO:0016747">
    <property type="term" value="F:acyltransferase activity, transferring groups other than amino-acyl groups"/>
    <property type="evidence" value="ECO:0007669"/>
    <property type="project" value="InterPro"/>
</dbReference>
<gene>
    <name evidence="5" type="ORF">G6N74_15705</name>
</gene>
<reference evidence="5 6" key="1">
    <citation type="submission" date="2020-02" db="EMBL/GenBank/DDBJ databases">
        <title>Genome sequence of the type strain CGMCC 1.15528 of Mesorhizobium zhangyense.</title>
        <authorList>
            <person name="Gao J."/>
            <person name="Sun J."/>
        </authorList>
    </citation>
    <scope>NUCLEOTIDE SEQUENCE [LARGE SCALE GENOMIC DNA]</scope>
    <source>
        <strain evidence="5 6">CGMCC 1.15528</strain>
    </source>
</reference>
<dbReference type="PANTHER" id="PTHR43877:SF2">
    <property type="entry name" value="AMINOALKYLPHOSPHONATE N-ACETYLTRANSFERASE-RELATED"/>
    <property type="match status" value="1"/>
</dbReference>
<accession>A0A7C9R848</accession>
<dbReference type="AlphaFoldDB" id="A0A7C9R848"/>
<dbReference type="CDD" id="cd04301">
    <property type="entry name" value="NAT_SF"/>
    <property type="match status" value="1"/>
</dbReference>
<sequence length="163" mass="17801">MSGFANELTIELIQEDFQDWDGLLALILNAFAYMNGVIDPPSSALALTPESLRAKAAQETVFLATDGERLLGCIFVAEKADHFYVGKLAVDPAAQGRGIGRRLLGAAEQHARKHGKPAIELQTRIELTGNHKAFQQLGFQETERSAHPGYNRPTSLTMRKALA</sequence>
<keyword evidence="1 5" id="KW-0808">Transferase</keyword>
<dbReference type="EMBL" id="JAAKZG010000006">
    <property type="protein sequence ID" value="NGN42514.1"/>
    <property type="molecule type" value="Genomic_DNA"/>
</dbReference>
<evidence type="ECO:0000313" key="6">
    <source>
        <dbReference type="Proteomes" id="UP000481252"/>
    </source>
</evidence>
<evidence type="ECO:0000259" key="4">
    <source>
        <dbReference type="PROSITE" id="PS51186"/>
    </source>
</evidence>
<feature type="domain" description="N-acetyltransferase" evidence="4">
    <location>
        <begin position="8"/>
        <end position="163"/>
    </location>
</feature>
<dbReference type="Gene3D" id="3.40.630.30">
    <property type="match status" value="1"/>
</dbReference>
<dbReference type="PROSITE" id="PS51186">
    <property type="entry name" value="GNAT"/>
    <property type="match status" value="1"/>
</dbReference>
<evidence type="ECO:0000256" key="2">
    <source>
        <dbReference type="ARBA" id="ARBA00023315"/>
    </source>
</evidence>
<proteinExistence type="predicted"/>
<protein>
    <submittedName>
        <fullName evidence="5">GNAT family N-acetyltransferase</fullName>
    </submittedName>
</protein>
<dbReference type="SUPFAM" id="SSF55729">
    <property type="entry name" value="Acyl-CoA N-acyltransferases (Nat)"/>
    <property type="match status" value="1"/>
</dbReference>
<dbReference type="Proteomes" id="UP000481252">
    <property type="component" value="Unassembled WGS sequence"/>
</dbReference>
<keyword evidence="6" id="KW-1185">Reference proteome</keyword>
<evidence type="ECO:0000256" key="1">
    <source>
        <dbReference type="ARBA" id="ARBA00022679"/>
    </source>
</evidence>
<keyword evidence="2" id="KW-0012">Acyltransferase</keyword>
<dbReference type="RefSeq" id="WP_165118901.1">
    <property type="nucleotide sequence ID" value="NZ_JAAKZG010000006.1"/>
</dbReference>
<dbReference type="InterPro" id="IPR016181">
    <property type="entry name" value="Acyl_CoA_acyltransferase"/>
</dbReference>
<evidence type="ECO:0000313" key="5">
    <source>
        <dbReference type="EMBL" id="NGN42514.1"/>
    </source>
</evidence>
<evidence type="ECO:0000256" key="3">
    <source>
        <dbReference type="SAM" id="MobiDB-lite"/>
    </source>
</evidence>
<dbReference type="PANTHER" id="PTHR43877">
    <property type="entry name" value="AMINOALKYLPHOSPHONATE N-ACETYLTRANSFERASE-RELATED-RELATED"/>
    <property type="match status" value="1"/>
</dbReference>
<dbReference type="Pfam" id="PF00583">
    <property type="entry name" value="Acetyltransf_1"/>
    <property type="match status" value="1"/>
</dbReference>
<dbReference type="InterPro" id="IPR050832">
    <property type="entry name" value="Bact_Acetyltransf"/>
</dbReference>
<feature type="region of interest" description="Disordered" evidence="3">
    <location>
        <begin position="142"/>
        <end position="163"/>
    </location>
</feature>